<dbReference type="Proteomes" id="UP000274920">
    <property type="component" value="Unassembled WGS sequence"/>
</dbReference>
<dbReference type="EMBL" id="RHJS01000002">
    <property type="protein sequence ID" value="RRK33641.1"/>
    <property type="molecule type" value="Genomic_DNA"/>
</dbReference>
<keyword evidence="8" id="KW-1185">Reference proteome</keyword>
<organism evidence="7 8">
    <name type="scientific">Schaedlerella arabinosiphila</name>
    <dbReference type="NCBI Taxonomy" id="2044587"/>
    <lineage>
        <taxon>Bacteria</taxon>
        <taxon>Bacillati</taxon>
        <taxon>Bacillota</taxon>
        <taxon>Clostridia</taxon>
        <taxon>Lachnospirales</taxon>
        <taxon>Lachnospiraceae</taxon>
        <taxon>Schaedlerella</taxon>
    </lineage>
</organism>
<evidence type="ECO:0000256" key="3">
    <source>
        <dbReference type="ARBA" id="ARBA00022729"/>
    </source>
</evidence>
<dbReference type="GO" id="GO:0030246">
    <property type="term" value="F:carbohydrate binding"/>
    <property type="evidence" value="ECO:0007669"/>
    <property type="project" value="UniProtKB-ARBA"/>
</dbReference>
<keyword evidence="3 5" id="KW-0732">Signal</keyword>
<sequence length="358" mass="38557">MKKRILAAAMACLLLVSLAGCSSGGNGGGSSEDSQAETSGEGASSSSDEGTQEKIKVGYDIYFLGNSWSVQLYQEFKWNAENNYADKVDVTYVESDNDITKQIANIEDLIAQGVDVIITTPCDTTALNSTLQEAMDEGIKVILLAAAIDGDSYDSLITVDEKDFGATGAKWLVEQLDGKGKLIMLEGISGFSTNTLRQEGALEVFEEYPDIEIVADEDADWDYAKAKTVASDLLATYPEIDGVWSQGGAMTLGAIESFQAAGRDLVPMTGEDNNGYLKACVDNNMEGIAVGKPTWLTRVALDTALSLMNGEEVKKDNIYPVATIAGLKEMEEAYFPELSDDVWCGTELPEDVLKEVFK</sequence>
<comment type="caution">
    <text evidence="7">The sequence shown here is derived from an EMBL/GenBank/DDBJ whole genome shotgun (WGS) entry which is preliminary data.</text>
</comment>
<protein>
    <recommendedName>
        <fullName evidence="6">Periplasmic binding protein domain-containing protein</fullName>
    </recommendedName>
</protein>
<feature type="domain" description="Periplasmic binding protein" evidence="6">
    <location>
        <begin position="61"/>
        <end position="312"/>
    </location>
</feature>
<feature type="chain" id="PRO_5039246672" description="Periplasmic binding protein domain-containing protein" evidence="5">
    <location>
        <begin position="20"/>
        <end position="358"/>
    </location>
</feature>
<dbReference type="PANTHER" id="PTHR46847:SF1">
    <property type="entry name" value="D-ALLOSE-BINDING PERIPLASMIC PROTEIN-RELATED"/>
    <property type="match status" value="1"/>
</dbReference>
<evidence type="ECO:0000259" key="6">
    <source>
        <dbReference type="Pfam" id="PF13407"/>
    </source>
</evidence>
<proteinExistence type="inferred from homology"/>
<dbReference type="PANTHER" id="PTHR46847">
    <property type="entry name" value="D-ALLOSE-BINDING PERIPLASMIC PROTEIN-RELATED"/>
    <property type="match status" value="1"/>
</dbReference>
<dbReference type="Gene3D" id="3.40.50.2300">
    <property type="match status" value="2"/>
</dbReference>
<dbReference type="InterPro" id="IPR025997">
    <property type="entry name" value="SBP_2_dom"/>
</dbReference>
<evidence type="ECO:0000256" key="1">
    <source>
        <dbReference type="ARBA" id="ARBA00004196"/>
    </source>
</evidence>
<dbReference type="PROSITE" id="PS51257">
    <property type="entry name" value="PROKAR_LIPOPROTEIN"/>
    <property type="match status" value="1"/>
</dbReference>
<feature type="signal peptide" evidence="5">
    <location>
        <begin position="1"/>
        <end position="19"/>
    </location>
</feature>
<dbReference type="GO" id="GO:0030313">
    <property type="term" value="C:cell envelope"/>
    <property type="evidence" value="ECO:0007669"/>
    <property type="project" value="UniProtKB-SubCell"/>
</dbReference>
<evidence type="ECO:0000256" key="5">
    <source>
        <dbReference type="SAM" id="SignalP"/>
    </source>
</evidence>
<accession>A0A3R8R7A3</accession>
<feature type="compositionally biased region" description="Low complexity" evidence="4">
    <location>
        <begin position="31"/>
        <end position="49"/>
    </location>
</feature>
<feature type="region of interest" description="Disordered" evidence="4">
    <location>
        <begin position="26"/>
        <end position="51"/>
    </location>
</feature>
<dbReference type="RefSeq" id="WP_125128868.1">
    <property type="nucleotide sequence ID" value="NZ_RHJS01000002.1"/>
</dbReference>
<dbReference type="Pfam" id="PF13407">
    <property type="entry name" value="Peripla_BP_4"/>
    <property type="match status" value="1"/>
</dbReference>
<comment type="subcellular location">
    <subcellularLocation>
        <location evidence="1">Cell envelope</location>
    </subcellularLocation>
</comment>
<reference evidence="7" key="1">
    <citation type="submission" date="2018-10" db="EMBL/GenBank/DDBJ databases">
        <title>Schaedlerella arabinophila gen. nov. sp. nov., isolated from the mouse intestinal tract and comparative analysis with the genome of the closely related altered Schaedler flora strain ASF502.</title>
        <authorList>
            <person name="Miyake S."/>
            <person name="Soh M."/>
            <person name="Seedorf H."/>
        </authorList>
    </citation>
    <scope>NUCLEOTIDE SEQUENCE [LARGE SCALE GENOMIC DNA]</scope>
    <source>
        <strain evidence="7">DSM 106076</strain>
    </source>
</reference>
<comment type="similarity">
    <text evidence="2">Belongs to the bacterial solute-binding protein 2 family.</text>
</comment>
<evidence type="ECO:0000256" key="2">
    <source>
        <dbReference type="ARBA" id="ARBA00007639"/>
    </source>
</evidence>
<gene>
    <name evidence="7" type="ORF">EBB54_21510</name>
</gene>
<dbReference type="AlphaFoldDB" id="A0A3R8R7A3"/>
<dbReference type="SUPFAM" id="SSF53822">
    <property type="entry name" value="Periplasmic binding protein-like I"/>
    <property type="match status" value="1"/>
</dbReference>
<evidence type="ECO:0000256" key="4">
    <source>
        <dbReference type="SAM" id="MobiDB-lite"/>
    </source>
</evidence>
<dbReference type="CDD" id="cd19996">
    <property type="entry name" value="PBP1_ABC_sugar_binding-like"/>
    <property type="match status" value="1"/>
</dbReference>
<evidence type="ECO:0000313" key="8">
    <source>
        <dbReference type="Proteomes" id="UP000274920"/>
    </source>
</evidence>
<evidence type="ECO:0000313" key="7">
    <source>
        <dbReference type="EMBL" id="RRK33641.1"/>
    </source>
</evidence>
<name>A0A3R8R7A3_9FIRM</name>
<dbReference type="InterPro" id="IPR028082">
    <property type="entry name" value="Peripla_BP_I"/>
</dbReference>